<feature type="compositionally biased region" description="Low complexity" evidence="1">
    <location>
        <begin position="10"/>
        <end position="20"/>
    </location>
</feature>
<feature type="region of interest" description="Disordered" evidence="1">
    <location>
        <begin position="1"/>
        <end position="27"/>
    </location>
</feature>
<keyword evidence="3" id="KW-1185">Reference proteome</keyword>
<proteinExistence type="predicted"/>
<organism evidence="2 3">
    <name type="scientific">Methyloceanibacter caenitepidi</name>
    <dbReference type="NCBI Taxonomy" id="1384459"/>
    <lineage>
        <taxon>Bacteria</taxon>
        <taxon>Pseudomonadati</taxon>
        <taxon>Pseudomonadota</taxon>
        <taxon>Alphaproteobacteria</taxon>
        <taxon>Hyphomicrobiales</taxon>
        <taxon>Hyphomicrobiaceae</taxon>
        <taxon>Methyloceanibacter</taxon>
    </lineage>
</organism>
<dbReference type="AlphaFoldDB" id="A0A0A8K551"/>
<evidence type="ECO:0000313" key="2">
    <source>
        <dbReference type="EMBL" id="BAQ18035.1"/>
    </source>
</evidence>
<evidence type="ECO:0000256" key="1">
    <source>
        <dbReference type="SAM" id="MobiDB-lite"/>
    </source>
</evidence>
<name>A0A0A8K551_9HYPH</name>
<dbReference type="STRING" id="1384459.GL4_2601"/>
<dbReference type="HOGENOM" id="CLU_3312552_0_0_5"/>
<protein>
    <submittedName>
        <fullName evidence="2">Uncharacterized protein</fullName>
    </submittedName>
</protein>
<gene>
    <name evidence="2" type="ORF">GL4_2601</name>
</gene>
<sequence>MRHSSRRARPTPTGARAAGPSSPPPLVARPWVSCRAGFC</sequence>
<reference evidence="2 3" key="1">
    <citation type="submission" date="2014-09" db="EMBL/GenBank/DDBJ databases">
        <title>Genome sequencing of Methyloceanibacter caenitepidi Gela4.</title>
        <authorList>
            <person name="Takeuchi M."/>
            <person name="Susumu S."/>
            <person name="Kamagata Y."/>
            <person name="Oshima K."/>
            <person name="Hattori M."/>
            <person name="Iwasaki W."/>
        </authorList>
    </citation>
    <scope>NUCLEOTIDE SEQUENCE [LARGE SCALE GENOMIC DNA]</scope>
    <source>
        <strain evidence="2 3">Gela4</strain>
    </source>
</reference>
<accession>A0A0A8K551</accession>
<dbReference type="KEGG" id="mcg:GL4_2601"/>
<dbReference type="Proteomes" id="UP000031643">
    <property type="component" value="Chromosome"/>
</dbReference>
<evidence type="ECO:0000313" key="3">
    <source>
        <dbReference type="Proteomes" id="UP000031643"/>
    </source>
</evidence>
<dbReference type="EMBL" id="AP014648">
    <property type="protein sequence ID" value="BAQ18035.1"/>
    <property type="molecule type" value="Genomic_DNA"/>
</dbReference>